<feature type="domain" description="C2H2-type" evidence="6">
    <location>
        <begin position="181"/>
        <end position="210"/>
    </location>
</feature>
<comment type="caution">
    <text evidence="8">The sequence shown here is derived from an EMBL/GenBank/DDBJ whole genome shotgun (WGS) entry which is preliminary data.</text>
</comment>
<name>A0ABQ8KDN0_9APHY</name>
<dbReference type="Pfam" id="PF12171">
    <property type="entry name" value="zf-C2H2_jaz"/>
    <property type="match status" value="1"/>
</dbReference>
<feature type="compositionally biased region" description="Low complexity" evidence="5">
    <location>
        <begin position="290"/>
        <end position="309"/>
    </location>
</feature>
<evidence type="ECO:0000259" key="7">
    <source>
        <dbReference type="PROSITE" id="PS50174"/>
    </source>
</evidence>
<feature type="region of interest" description="Disordered" evidence="5">
    <location>
        <begin position="1"/>
        <end position="61"/>
    </location>
</feature>
<evidence type="ECO:0008006" key="10">
    <source>
        <dbReference type="Google" id="ProtNLM"/>
    </source>
</evidence>
<keyword evidence="3" id="KW-0862">Zinc</keyword>
<gene>
    <name evidence="8" type="ORF">C8Q71DRAFT_797284</name>
</gene>
<evidence type="ECO:0000256" key="1">
    <source>
        <dbReference type="ARBA" id="ARBA00022723"/>
    </source>
</evidence>
<keyword evidence="1" id="KW-0479">Metal-binding</keyword>
<reference evidence="8 9" key="1">
    <citation type="journal article" date="2021" name="Environ. Microbiol.">
        <title>Gene family expansions and transcriptome signatures uncover fungal adaptations to wood decay.</title>
        <authorList>
            <person name="Hage H."/>
            <person name="Miyauchi S."/>
            <person name="Viragh M."/>
            <person name="Drula E."/>
            <person name="Min B."/>
            <person name="Chaduli D."/>
            <person name="Navarro D."/>
            <person name="Favel A."/>
            <person name="Norest M."/>
            <person name="Lesage-Meessen L."/>
            <person name="Balint B."/>
            <person name="Merenyi Z."/>
            <person name="de Eugenio L."/>
            <person name="Morin E."/>
            <person name="Martinez A.T."/>
            <person name="Baldrian P."/>
            <person name="Stursova M."/>
            <person name="Martinez M.J."/>
            <person name="Novotny C."/>
            <person name="Magnuson J.K."/>
            <person name="Spatafora J.W."/>
            <person name="Maurice S."/>
            <person name="Pangilinan J."/>
            <person name="Andreopoulos W."/>
            <person name="LaButti K."/>
            <person name="Hundley H."/>
            <person name="Na H."/>
            <person name="Kuo A."/>
            <person name="Barry K."/>
            <person name="Lipzen A."/>
            <person name="Henrissat B."/>
            <person name="Riley R."/>
            <person name="Ahrendt S."/>
            <person name="Nagy L.G."/>
            <person name="Grigoriev I.V."/>
            <person name="Martin F."/>
            <person name="Rosso M.N."/>
        </authorList>
    </citation>
    <scope>NUCLEOTIDE SEQUENCE [LARGE SCALE GENOMIC DNA]</scope>
    <source>
        <strain evidence="8 9">CIRM-BRFM 1785</strain>
    </source>
</reference>
<dbReference type="PANTHER" id="PTHR47251:SF1">
    <property type="entry name" value="FINGER DOMAIN PROTEIN, PUTATIVE (AFU_ORTHOLOGUE AFUA_3G04180)-RELATED"/>
    <property type="match status" value="1"/>
</dbReference>
<dbReference type="PROSITE" id="PS50174">
    <property type="entry name" value="G_PATCH"/>
    <property type="match status" value="1"/>
</dbReference>
<dbReference type="PROSITE" id="PS50157">
    <property type="entry name" value="ZINC_FINGER_C2H2_2"/>
    <property type="match status" value="1"/>
</dbReference>
<dbReference type="InterPro" id="IPR000467">
    <property type="entry name" value="G_patch_dom"/>
</dbReference>
<dbReference type="Pfam" id="PF01585">
    <property type="entry name" value="G-patch"/>
    <property type="match status" value="1"/>
</dbReference>
<dbReference type="SMART" id="SM00443">
    <property type="entry name" value="G_patch"/>
    <property type="match status" value="1"/>
</dbReference>
<dbReference type="EMBL" id="JADCUA010000012">
    <property type="protein sequence ID" value="KAH9835749.1"/>
    <property type="molecule type" value="Genomic_DNA"/>
</dbReference>
<feature type="region of interest" description="Disordered" evidence="5">
    <location>
        <begin position="141"/>
        <end position="164"/>
    </location>
</feature>
<feature type="compositionally biased region" description="Basic and acidic residues" evidence="5">
    <location>
        <begin position="224"/>
        <end position="245"/>
    </location>
</feature>
<protein>
    <recommendedName>
        <fullName evidence="10">G-patch domain-containing protein</fullName>
    </recommendedName>
</protein>
<evidence type="ECO:0000256" key="5">
    <source>
        <dbReference type="SAM" id="MobiDB-lite"/>
    </source>
</evidence>
<keyword evidence="9" id="KW-1185">Reference proteome</keyword>
<dbReference type="RefSeq" id="XP_047778126.1">
    <property type="nucleotide sequence ID" value="XM_047925734.1"/>
</dbReference>
<evidence type="ECO:0000256" key="2">
    <source>
        <dbReference type="ARBA" id="ARBA00022771"/>
    </source>
</evidence>
<dbReference type="PROSITE" id="PS00028">
    <property type="entry name" value="ZINC_FINGER_C2H2_1"/>
    <property type="match status" value="1"/>
</dbReference>
<evidence type="ECO:0000313" key="9">
    <source>
        <dbReference type="Proteomes" id="UP000814176"/>
    </source>
</evidence>
<keyword evidence="2 4" id="KW-0863">Zinc-finger</keyword>
<evidence type="ECO:0000256" key="4">
    <source>
        <dbReference type="PROSITE-ProRule" id="PRU00042"/>
    </source>
</evidence>
<dbReference type="Proteomes" id="UP000814176">
    <property type="component" value="Unassembled WGS sequence"/>
</dbReference>
<dbReference type="InterPro" id="IPR022755">
    <property type="entry name" value="Znf_C2H2_jaz"/>
</dbReference>
<proteinExistence type="predicted"/>
<dbReference type="GeneID" id="72006466"/>
<feature type="domain" description="G-patch" evidence="7">
    <location>
        <begin position="83"/>
        <end position="129"/>
    </location>
</feature>
<dbReference type="InterPro" id="IPR036236">
    <property type="entry name" value="Znf_C2H2_sf"/>
</dbReference>
<accession>A0ABQ8KDN0</accession>
<dbReference type="PANTHER" id="PTHR47251">
    <property type="entry name" value="FINGER DOMAIN PROTEIN, PUTATIVE (AFU_ORTHOLOGUE AFUA_3G04180)-RELATED"/>
    <property type="match status" value="1"/>
</dbReference>
<feature type="region of interest" description="Disordered" evidence="5">
    <location>
        <begin position="219"/>
        <end position="336"/>
    </location>
</feature>
<dbReference type="SUPFAM" id="SSF57667">
    <property type="entry name" value="beta-beta-alpha zinc fingers"/>
    <property type="match status" value="1"/>
</dbReference>
<dbReference type="InterPro" id="IPR013087">
    <property type="entry name" value="Znf_C2H2_type"/>
</dbReference>
<feature type="compositionally biased region" description="Low complexity" evidence="5">
    <location>
        <begin position="255"/>
        <end position="275"/>
    </location>
</feature>
<organism evidence="8 9">
    <name type="scientific">Rhodofomes roseus</name>
    <dbReference type="NCBI Taxonomy" id="34475"/>
    <lineage>
        <taxon>Eukaryota</taxon>
        <taxon>Fungi</taxon>
        <taxon>Dikarya</taxon>
        <taxon>Basidiomycota</taxon>
        <taxon>Agaricomycotina</taxon>
        <taxon>Agaricomycetes</taxon>
        <taxon>Polyporales</taxon>
        <taxon>Rhodofomes</taxon>
    </lineage>
</organism>
<evidence type="ECO:0000256" key="3">
    <source>
        <dbReference type="ARBA" id="ARBA00022833"/>
    </source>
</evidence>
<evidence type="ECO:0000259" key="6">
    <source>
        <dbReference type="PROSITE" id="PS50157"/>
    </source>
</evidence>
<evidence type="ECO:0000313" key="8">
    <source>
        <dbReference type="EMBL" id="KAH9835749.1"/>
    </source>
</evidence>
<sequence>MSAETIARWNAIPLTRSDSESDASRAMKRPRSQEEDDSEDNVSLVSRSPSPEPPPDAMDIDKYDEYVSKPARETVTVDTKIKSSNKGFLMLASMGWVEGQPLGLSGDGRVDPVPFYVKNDLTGLGKTTEDVRMIETTVAQRRELDSERQTKETEEQRRAREDSVAKREAVKSEIFNSLKAFYCELCDKQFQNVAQYDEHTNSYAHHHKARFRDMQLAARASRNTQEEVDKRKEKERKREEKELRKLAKAAGIKITKPPVTLTTPTPTTSDASATPGGAEEGPTPSGSKKTGWASIGSSATSSSPTSSALPPGPSTSDSAISIVEFVANPRPQADRN</sequence>